<dbReference type="GO" id="GO:0009686">
    <property type="term" value="P:gibberellin biosynthetic process"/>
    <property type="evidence" value="ECO:0007669"/>
    <property type="project" value="UniProtKB-ARBA"/>
</dbReference>
<proteinExistence type="inferred from homology"/>
<evidence type="ECO:0000256" key="4">
    <source>
        <dbReference type="ARBA" id="ARBA00023002"/>
    </source>
</evidence>
<name>A0A6J1CIQ5_MOMCH</name>
<dbReference type="OrthoDB" id="288590at2759"/>
<dbReference type="InterPro" id="IPR027443">
    <property type="entry name" value="IPNS-like_sf"/>
</dbReference>
<accession>A0A6J1CIQ5</accession>
<keyword evidence="3 9" id="KW-0479">Metal-binding</keyword>
<dbReference type="Proteomes" id="UP000504603">
    <property type="component" value="Unplaced"/>
</dbReference>
<dbReference type="GO" id="GO:0046872">
    <property type="term" value="F:metal ion binding"/>
    <property type="evidence" value="ECO:0007669"/>
    <property type="project" value="UniProtKB-KW"/>
</dbReference>
<evidence type="ECO:0000313" key="13">
    <source>
        <dbReference type="RefSeq" id="XP_022141660.1"/>
    </source>
</evidence>
<comment type="cofactor">
    <cofactor evidence="1">
        <name>L-ascorbate</name>
        <dbReference type="ChEBI" id="CHEBI:38290"/>
    </cofactor>
</comment>
<dbReference type="InterPro" id="IPR026992">
    <property type="entry name" value="DIOX_N"/>
</dbReference>
<reference evidence="13" key="1">
    <citation type="submission" date="2025-08" db="UniProtKB">
        <authorList>
            <consortium name="RefSeq"/>
        </authorList>
    </citation>
    <scope>IDENTIFICATION</scope>
    <source>
        <strain evidence="13">OHB3-1</strain>
    </source>
</reference>
<evidence type="ECO:0000256" key="7">
    <source>
        <dbReference type="ARBA" id="ARBA00043997"/>
    </source>
</evidence>
<protein>
    <submittedName>
        <fullName evidence="13">Gibberellin 20 oxidase 3-like</fullName>
    </submittedName>
</protein>
<evidence type="ECO:0000256" key="3">
    <source>
        <dbReference type="ARBA" id="ARBA00022723"/>
    </source>
</evidence>
<evidence type="ECO:0000256" key="6">
    <source>
        <dbReference type="ARBA" id="ARBA00037909"/>
    </source>
</evidence>
<dbReference type="SUPFAM" id="SSF51197">
    <property type="entry name" value="Clavaminate synthase-like"/>
    <property type="match status" value="1"/>
</dbReference>
<dbReference type="InterPro" id="IPR050231">
    <property type="entry name" value="Iron_ascorbate_oxido_reductase"/>
</dbReference>
<comment type="similarity">
    <text evidence="7">Belongs to the iron/ascorbate-dependent oxidoreductase family. GA20OX subfamily.</text>
</comment>
<dbReference type="RefSeq" id="XP_022141660.1">
    <property type="nucleotide sequence ID" value="XM_022285968.1"/>
</dbReference>
<feature type="compositionally biased region" description="Low complexity" evidence="10">
    <location>
        <begin position="1"/>
        <end position="16"/>
    </location>
</feature>
<dbReference type="GeneID" id="111011962"/>
<comment type="pathway">
    <text evidence="6">Plant hormone biosynthesis; gibberellin biosynthesis.</text>
</comment>
<dbReference type="PROSITE" id="PS51471">
    <property type="entry name" value="FE2OG_OXY"/>
    <property type="match status" value="1"/>
</dbReference>
<keyword evidence="12" id="KW-1185">Reference proteome</keyword>
<evidence type="ECO:0000256" key="8">
    <source>
        <dbReference type="ARBA" id="ARBA00050508"/>
    </source>
</evidence>
<gene>
    <name evidence="13" type="primary">LOC111011962</name>
</gene>
<evidence type="ECO:0000256" key="9">
    <source>
        <dbReference type="RuleBase" id="RU003682"/>
    </source>
</evidence>
<comment type="catalytic activity">
    <reaction evidence="8">
        <text>gibberellin A12 + 2 2-oxoglutarate + 3 O2 + H(+) = gibberellin A9 + 2 succinate + 3 CO2 + 2 H2O</text>
        <dbReference type="Rhea" id="RHEA:60772"/>
        <dbReference type="ChEBI" id="CHEBI:15377"/>
        <dbReference type="ChEBI" id="CHEBI:15378"/>
        <dbReference type="ChEBI" id="CHEBI:15379"/>
        <dbReference type="ChEBI" id="CHEBI:16526"/>
        <dbReference type="ChEBI" id="CHEBI:16810"/>
        <dbReference type="ChEBI" id="CHEBI:30031"/>
        <dbReference type="ChEBI" id="CHEBI:58627"/>
        <dbReference type="ChEBI" id="CHEBI:73255"/>
    </reaction>
    <physiologicalReaction direction="left-to-right" evidence="8">
        <dbReference type="Rhea" id="RHEA:60773"/>
    </physiologicalReaction>
</comment>
<keyword evidence="5 9" id="KW-0408">Iron</keyword>
<evidence type="ECO:0000259" key="11">
    <source>
        <dbReference type="PROSITE" id="PS51471"/>
    </source>
</evidence>
<dbReference type="InterPro" id="IPR005123">
    <property type="entry name" value="Oxoglu/Fe-dep_dioxygenase_dom"/>
</dbReference>
<dbReference type="GO" id="GO:0045544">
    <property type="term" value="F:gibberellin 20-oxidase activity"/>
    <property type="evidence" value="ECO:0007669"/>
    <property type="project" value="UniProtKB-ARBA"/>
</dbReference>
<dbReference type="KEGG" id="mcha:111011962"/>
<evidence type="ECO:0000313" key="12">
    <source>
        <dbReference type="Proteomes" id="UP000504603"/>
    </source>
</evidence>
<dbReference type="Pfam" id="PF03171">
    <property type="entry name" value="2OG-FeII_Oxy"/>
    <property type="match status" value="1"/>
</dbReference>
<dbReference type="Gene3D" id="2.60.120.330">
    <property type="entry name" value="B-lactam Antibiotic, Isopenicillin N Synthase, Chain"/>
    <property type="match status" value="1"/>
</dbReference>
<dbReference type="AlphaFoldDB" id="A0A6J1CIQ5"/>
<evidence type="ECO:0000256" key="5">
    <source>
        <dbReference type="ARBA" id="ARBA00023004"/>
    </source>
</evidence>
<feature type="compositionally biased region" description="Polar residues" evidence="10">
    <location>
        <begin position="17"/>
        <end position="27"/>
    </location>
</feature>
<evidence type="ECO:0000256" key="2">
    <source>
        <dbReference type="ARBA" id="ARBA00004972"/>
    </source>
</evidence>
<feature type="domain" description="Fe2OG dioxygenase" evidence="11">
    <location>
        <begin position="221"/>
        <end position="320"/>
    </location>
</feature>
<sequence length="383" mass="42941">MDSSSPLLVFSSQSQLEPQDQRPSTQLSFLDNSQSNKTLLLPSKFIWPKGDLVDAHHKLTEPYVDLQGFLKGDKNATIAASNLVRKACMKHGFFQVVNHGVDHTLLATALDKMGSLFNLPSNLKTRASKMWGFSTAHSNRFSSKLPWKETFSFGFDHCITSNDPSVAHFFTSTLGKEFEEIGVVYQKYCEAMRELSLAITELLAISLGVERWELRKFFEDGSSIMRLNSYPICQQGGVTLGTGPHCDPTGLTILHQDQVGGLEVFANNKWHTVQPSHNALVVNIGDLFMALCNGEYKSCVHRAVVNKHKERRSLAFFLCPRKDKVVRPPENLVAGDGARKYPDFSWSELLEFTQKYYRADAATLPNFTKWLVSSRASDLHSST</sequence>
<feature type="region of interest" description="Disordered" evidence="10">
    <location>
        <begin position="1"/>
        <end position="27"/>
    </location>
</feature>
<dbReference type="Pfam" id="PF14226">
    <property type="entry name" value="DIOX_N"/>
    <property type="match status" value="1"/>
</dbReference>
<evidence type="ECO:0000256" key="1">
    <source>
        <dbReference type="ARBA" id="ARBA00001961"/>
    </source>
</evidence>
<dbReference type="PANTHER" id="PTHR47990">
    <property type="entry name" value="2-OXOGLUTARATE (2OG) AND FE(II)-DEPENDENT OXYGENASE SUPERFAMILY PROTEIN-RELATED"/>
    <property type="match status" value="1"/>
</dbReference>
<dbReference type="InterPro" id="IPR044861">
    <property type="entry name" value="IPNS-like_FE2OG_OXY"/>
</dbReference>
<keyword evidence="4 9" id="KW-0560">Oxidoreductase</keyword>
<organism evidence="12 13">
    <name type="scientific">Momordica charantia</name>
    <name type="common">Bitter gourd</name>
    <name type="synonym">Balsam pear</name>
    <dbReference type="NCBI Taxonomy" id="3673"/>
    <lineage>
        <taxon>Eukaryota</taxon>
        <taxon>Viridiplantae</taxon>
        <taxon>Streptophyta</taxon>
        <taxon>Embryophyta</taxon>
        <taxon>Tracheophyta</taxon>
        <taxon>Spermatophyta</taxon>
        <taxon>Magnoliopsida</taxon>
        <taxon>eudicotyledons</taxon>
        <taxon>Gunneridae</taxon>
        <taxon>Pentapetalae</taxon>
        <taxon>rosids</taxon>
        <taxon>fabids</taxon>
        <taxon>Cucurbitales</taxon>
        <taxon>Cucurbitaceae</taxon>
        <taxon>Momordiceae</taxon>
        <taxon>Momordica</taxon>
    </lineage>
</organism>
<evidence type="ECO:0000256" key="10">
    <source>
        <dbReference type="SAM" id="MobiDB-lite"/>
    </source>
</evidence>
<dbReference type="FunFam" id="2.60.120.330:FF:000003">
    <property type="entry name" value="Gibberellin 20 oxidase 2"/>
    <property type="match status" value="1"/>
</dbReference>
<comment type="pathway">
    <text evidence="2">Hormone biosynthesis.</text>
</comment>